<keyword evidence="1" id="KW-0472">Membrane</keyword>
<evidence type="ECO:0000313" key="3">
    <source>
        <dbReference type="Proteomes" id="UP000016931"/>
    </source>
</evidence>
<sequence>MFDVGIEKRSSLCDSLQEPDNTHIAHGNTFLPTYEETLNDNLRNFGEPERHANLEAFDLIAEPKRGRRDCLKREYLIIAIIFFSLCAIALPLGLVYILRNAGSEQETATMQTRRAESSFSIAPVTAAILPTAIIPMTVYVTVTPTLEESIPIVTITVTASSPDVEPTTAGPQPTDTLTSLSISTDTALVSTAASLTSSQSTSWSLELSTSPVPTSISSVTIEPNLEASIQPELSQTSALYSPTDPTTTISPTTMEPSSTVSKVLQTAKGRFGFCGVSGSNCKRLLSGEKGTGTVKFGRE</sequence>
<name>N1QMH8_SPHMS</name>
<reference evidence="2 3" key="1">
    <citation type="journal article" date="2012" name="PLoS Pathog.">
        <title>Diverse lifestyles and strategies of plant pathogenesis encoded in the genomes of eighteen Dothideomycetes fungi.</title>
        <authorList>
            <person name="Ohm R.A."/>
            <person name="Feau N."/>
            <person name="Henrissat B."/>
            <person name="Schoch C.L."/>
            <person name="Horwitz B.A."/>
            <person name="Barry K.W."/>
            <person name="Condon B.J."/>
            <person name="Copeland A.C."/>
            <person name="Dhillon B."/>
            <person name="Glaser F."/>
            <person name="Hesse C.N."/>
            <person name="Kosti I."/>
            <person name="LaButti K."/>
            <person name="Lindquist E.A."/>
            <person name="Lucas S."/>
            <person name="Salamov A.A."/>
            <person name="Bradshaw R.E."/>
            <person name="Ciuffetti L."/>
            <person name="Hamelin R.C."/>
            <person name="Kema G.H.J."/>
            <person name="Lawrence C."/>
            <person name="Scott J.A."/>
            <person name="Spatafora J.W."/>
            <person name="Turgeon B.G."/>
            <person name="de Wit P.J.G.M."/>
            <person name="Zhong S."/>
            <person name="Goodwin S.B."/>
            <person name="Grigoriev I.V."/>
        </authorList>
    </citation>
    <scope>NUCLEOTIDE SEQUENCE [LARGE SCALE GENOMIC DNA]</scope>
    <source>
        <strain evidence="2 3">SO2202</strain>
    </source>
</reference>
<organism evidence="2 3">
    <name type="scientific">Sphaerulina musiva (strain SO2202)</name>
    <name type="common">Poplar stem canker fungus</name>
    <name type="synonym">Septoria musiva</name>
    <dbReference type="NCBI Taxonomy" id="692275"/>
    <lineage>
        <taxon>Eukaryota</taxon>
        <taxon>Fungi</taxon>
        <taxon>Dikarya</taxon>
        <taxon>Ascomycota</taxon>
        <taxon>Pezizomycotina</taxon>
        <taxon>Dothideomycetes</taxon>
        <taxon>Dothideomycetidae</taxon>
        <taxon>Mycosphaerellales</taxon>
        <taxon>Mycosphaerellaceae</taxon>
        <taxon>Sphaerulina</taxon>
    </lineage>
</organism>
<keyword evidence="1" id="KW-1133">Transmembrane helix</keyword>
<feature type="transmembrane region" description="Helical" evidence="1">
    <location>
        <begin position="118"/>
        <end position="142"/>
    </location>
</feature>
<keyword evidence="3" id="KW-1185">Reference proteome</keyword>
<dbReference type="Proteomes" id="UP000016931">
    <property type="component" value="Unassembled WGS sequence"/>
</dbReference>
<protein>
    <submittedName>
        <fullName evidence="2">Uncharacterized protein</fullName>
    </submittedName>
</protein>
<dbReference type="eggNOG" id="ENOG502RHUH">
    <property type="taxonomic scope" value="Eukaryota"/>
</dbReference>
<evidence type="ECO:0000313" key="2">
    <source>
        <dbReference type="EMBL" id="EMF17148.1"/>
    </source>
</evidence>
<keyword evidence="1" id="KW-0812">Transmembrane</keyword>
<dbReference type="OrthoDB" id="3650046at2759"/>
<dbReference type="STRING" id="692275.N1QMH8"/>
<proteinExistence type="predicted"/>
<gene>
    <name evidence="2" type="ORF">SEPMUDRAFT_153190</name>
</gene>
<dbReference type="EMBL" id="KB456260">
    <property type="protein sequence ID" value="EMF17148.1"/>
    <property type="molecule type" value="Genomic_DNA"/>
</dbReference>
<accession>N1QMH8</accession>
<dbReference type="RefSeq" id="XP_016765269.1">
    <property type="nucleotide sequence ID" value="XM_016907504.1"/>
</dbReference>
<dbReference type="AlphaFoldDB" id="N1QMH8"/>
<dbReference type="GeneID" id="27904641"/>
<dbReference type="HOGENOM" id="CLU_931169_0_0_1"/>
<evidence type="ECO:0000256" key="1">
    <source>
        <dbReference type="SAM" id="Phobius"/>
    </source>
</evidence>
<feature type="transmembrane region" description="Helical" evidence="1">
    <location>
        <begin position="75"/>
        <end position="98"/>
    </location>
</feature>